<dbReference type="SUPFAM" id="SSF50370">
    <property type="entry name" value="Ricin B-like lectins"/>
    <property type="match status" value="1"/>
</dbReference>
<evidence type="ECO:0000256" key="3">
    <source>
        <dbReference type="SAM" id="MobiDB-lite"/>
    </source>
</evidence>
<feature type="region of interest" description="Disordered" evidence="3">
    <location>
        <begin position="214"/>
        <end position="491"/>
    </location>
</feature>
<reference evidence="5" key="2">
    <citation type="submission" date="2025-09" db="UniProtKB">
        <authorList>
            <consortium name="Ensembl"/>
        </authorList>
    </citation>
    <scope>IDENTIFICATION</scope>
</reference>
<dbReference type="InterPro" id="IPR050252">
    <property type="entry name" value="Beta/Gamma-Crystallin"/>
</dbReference>
<reference evidence="5" key="1">
    <citation type="submission" date="2025-08" db="UniProtKB">
        <authorList>
            <consortium name="Ensembl"/>
        </authorList>
    </citation>
    <scope>IDENTIFICATION</scope>
</reference>
<protein>
    <recommendedName>
        <fullName evidence="4">Beta/gamma crystallin 'Greek key' domain-containing protein</fullName>
    </recommendedName>
</protein>
<dbReference type="PANTHER" id="PTHR11818:SF2">
    <property type="entry name" value="BETA_GAMMA CRYSTALLIN DOMAIN-CONTAINING PROTEIN 1"/>
    <property type="match status" value="1"/>
</dbReference>
<feature type="compositionally biased region" description="Basic and acidic residues" evidence="3">
    <location>
        <begin position="68"/>
        <end position="93"/>
    </location>
</feature>
<feature type="region of interest" description="Disordered" evidence="3">
    <location>
        <begin position="563"/>
        <end position="712"/>
    </location>
</feature>
<evidence type="ECO:0000256" key="1">
    <source>
        <dbReference type="ARBA" id="ARBA00009646"/>
    </source>
</evidence>
<keyword evidence="6" id="KW-1185">Reference proteome</keyword>
<dbReference type="InterPro" id="IPR035992">
    <property type="entry name" value="Ricin_B-like_lectins"/>
</dbReference>
<keyword evidence="2" id="KW-0677">Repeat</keyword>
<evidence type="ECO:0000259" key="4">
    <source>
        <dbReference type="PROSITE" id="PS50915"/>
    </source>
</evidence>
<feature type="domain" description="Beta/gamma crystallin 'Greek key'" evidence="4">
    <location>
        <begin position="1531"/>
        <end position="1572"/>
    </location>
</feature>
<feature type="region of interest" description="Disordered" evidence="3">
    <location>
        <begin position="1"/>
        <end position="123"/>
    </location>
</feature>
<feature type="compositionally biased region" description="Basic and acidic residues" evidence="3">
    <location>
        <begin position="303"/>
        <end position="318"/>
    </location>
</feature>
<feature type="domain" description="Beta/gamma crystallin 'Greek key'" evidence="4">
    <location>
        <begin position="1218"/>
        <end position="1260"/>
    </location>
</feature>
<feature type="compositionally biased region" description="Basic and acidic residues" evidence="3">
    <location>
        <begin position="281"/>
        <end position="294"/>
    </location>
</feature>
<proteinExistence type="inferred from homology"/>
<feature type="compositionally biased region" description="Low complexity" evidence="3">
    <location>
        <begin position="351"/>
        <end position="360"/>
    </location>
</feature>
<feature type="compositionally biased region" description="Polar residues" evidence="3">
    <location>
        <begin position="157"/>
        <end position="178"/>
    </location>
</feature>
<feature type="domain" description="Beta/gamma crystallin 'Greek key'" evidence="4">
    <location>
        <begin position="1308"/>
        <end position="1348"/>
    </location>
</feature>
<dbReference type="PRINTS" id="PR01367">
    <property type="entry name" value="BGCRYSTALLIN"/>
</dbReference>
<feature type="region of interest" description="Disordered" evidence="3">
    <location>
        <begin position="973"/>
        <end position="1009"/>
    </location>
</feature>
<feature type="compositionally biased region" description="Basic and acidic residues" evidence="3">
    <location>
        <begin position="217"/>
        <end position="254"/>
    </location>
</feature>
<dbReference type="InterPro" id="IPR011024">
    <property type="entry name" value="G_crystallin-like"/>
</dbReference>
<feature type="compositionally biased region" description="Basic and acidic residues" evidence="3">
    <location>
        <begin position="327"/>
        <end position="349"/>
    </location>
</feature>
<feature type="compositionally biased region" description="Low complexity" evidence="3">
    <location>
        <begin position="975"/>
        <end position="1000"/>
    </location>
</feature>
<evidence type="ECO:0000256" key="2">
    <source>
        <dbReference type="ARBA" id="ARBA00022737"/>
    </source>
</evidence>
<feature type="domain" description="Beta/gamma crystallin 'Greek key'" evidence="4">
    <location>
        <begin position="1490"/>
        <end position="1530"/>
    </location>
</feature>
<feature type="compositionally biased region" description="Basic and acidic residues" evidence="3">
    <location>
        <begin position="563"/>
        <end position="572"/>
    </location>
</feature>
<comment type="similarity">
    <text evidence="1">Belongs to the beta/gamma-crystallin family.</text>
</comment>
<feature type="domain" description="Beta/gamma crystallin 'Greek key'" evidence="4">
    <location>
        <begin position="1260"/>
        <end position="1307"/>
    </location>
</feature>
<feature type="domain" description="Beta/gamma crystallin 'Greek key'" evidence="4">
    <location>
        <begin position="1397"/>
        <end position="1440"/>
    </location>
</feature>
<feature type="compositionally biased region" description="Polar residues" evidence="3">
    <location>
        <begin position="94"/>
        <end position="113"/>
    </location>
</feature>
<dbReference type="SUPFAM" id="SSF49695">
    <property type="entry name" value="gamma-Crystallin-like"/>
    <property type="match status" value="3"/>
</dbReference>
<organism evidence="5 6">
    <name type="scientific">Neogobius melanostomus</name>
    <name type="common">round goby</name>
    <dbReference type="NCBI Taxonomy" id="47308"/>
    <lineage>
        <taxon>Eukaryota</taxon>
        <taxon>Metazoa</taxon>
        <taxon>Chordata</taxon>
        <taxon>Craniata</taxon>
        <taxon>Vertebrata</taxon>
        <taxon>Euteleostomi</taxon>
        <taxon>Actinopterygii</taxon>
        <taxon>Neopterygii</taxon>
        <taxon>Teleostei</taxon>
        <taxon>Neoteleostei</taxon>
        <taxon>Acanthomorphata</taxon>
        <taxon>Gobiaria</taxon>
        <taxon>Gobiiformes</taxon>
        <taxon>Gobioidei</taxon>
        <taxon>Gobiidae</taxon>
        <taxon>Benthophilinae</taxon>
        <taxon>Neogobiini</taxon>
        <taxon>Neogobius</taxon>
    </lineage>
</organism>
<dbReference type="Gene3D" id="2.60.20.10">
    <property type="entry name" value="Crystallins"/>
    <property type="match status" value="5"/>
</dbReference>
<dbReference type="PROSITE" id="PS50915">
    <property type="entry name" value="CRYSTALLIN_BETA_GAMMA"/>
    <property type="match status" value="8"/>
</dbReference>
<feature type="compositionally biased region" description="Basic and acidic residues" evidence="3">
    <location>
        <begin position="400"/>
        <end position="415"/>
    </location>
</feature>
<evidence type="ECO:0000313" key="5">
    <source>
        <dbReference type="Ensembl" id="ENSNMLP00000029277.1"/>
    </source>
</evidence>
<dbReference type="SMART" id="SM00247">
    <property type="entry name" value="XTALbg"/>
    <property type="match status" value="5"/>
</dbReference>
<name>A0A8C6U3R5_9GOBI</name>
<feature type="compositionally biased region" description="Basic and acidic residues" evidence="3">
    <location>
        <begin position="673"/>
        <end position="699"/>
    </location>
</feature>
<feature type="compositionally biased region" description="Basic and acidic residues" evidence="3">
    <location>
        <begin position="27"/>
        <end position="44"/>
    </location>
</feature>
<feature type="domain" description="Beta/gamma crystallin 'Greek key'" evidence="4">
    <location>
        <begin position="1119"/>
        <end position="1171"/>
    </location>
</feature>
<dbReference type="Proteomes" id="UP000694523">
    <property type="component" value="Unplaced"/>
</dbReference>
<dbReference type="Pfam" id="PF00030">
    <property type="entry name" value="Crystall"/>
    <property type="match status" value="5"/>
</dbReference>
<feature type="compositionally biased region" description="Basic and acidic residues" evidence="3">
    <location>
        <begin position="461"/>
        <end position="474"/>
    </location>
</feature>
<evidence type="ECO:0000313" key="6">
    <source>
        <dbReference type="Proteomes" id="UP000694523"/>
    </source>
</evidence>
<dbReference type="InterPro" id="IPR001064">
    <property type="entry name" value="Beta/gamma_crystallin"/>
</dbReference>
<feature type="compositionally biased region" description="Polar residues" evidence="3">
    <location>
        <begin position="256"/>
        <end position="279"/>
    </location>
</feature>
<accession>A0A8C6U3R5</accession>
<feature type="region of interest" description="Disordered" evidence="3">
    <location>
        <begin position="148"/>
        <end position="178"/>
    </location>
</feature>
<sequence>MSIRQKKAIVDVKNRNKTISSSSVNPPREDPRNKQDSSKAHDEVTSSSPQQSLDDKEDKTVGPPLVKKSSDLRIKKSQRKLTENVRSSNDKNPVEASNSQCDLNNKEGNASADTQEEEAVSTTDKIVQEFKETIFKIESEVPTVKQVKSMQKEIAQGENTQPADTTSKETTGNEQNLPSVKQAVACAIDKTEPHSAEQLPAENIEYRILNMAQATQRESKQEASSGELEKVAERRLRRPCDKLKGTAEGKDKGPSNEVQKSLSVSENKEVATTSEQPQASDKLEGATKRRDEMTPNKAHKSVPSKEKKIDLASVKKDVAATSGQLIMDDKADTGAEDKSTLDKPTKEIIVENNANSSNAKNESDSVSEVQKNIGRKDFVTPAKSAKTHEKATIQDSSLQLEKDEAKQDATEEKIAHLSVSKPETDPSNSSDETKTPIHKSPAILPQKDQEIASPNSAPFTRRTDGHVKNEKGRLASDLPATGRNANKSKAGREVELLASELQSKQDAEAAVTQGVIEKGGKLVKENVAGEIETFERQVLDHEKAKLGQATNLTSQDKKICGKLEAEKQEHASKISPSNTLSAEESVGAENNALSVNDNEGEREGHTRTIASPPFALTKSTKIHGKETEPKLAAAAEPQAVTVEKNSQNWPDESAEQSSSFTANQGVLAVAKNEISEQKDVVKKASSTEESEKASSDLDNKVGASKMPSESPLLARDLIKQASGEFEKAITNITSGKTGPTNEQLANGDVTVLPKGAVLKDEAVTANKQSLKTLPEAKTFLDSSRKRHNLAKGRCKDDWSLARHQDAPSSWLDSSGSESNLLDTSADLDDEDFVEKIKKLCAPFQLPPKKHNHLRPPQPPFAMPAIREDRFEKTFDPEEFTFGLRQKKFSLETPSLLAKLQSSEGKTSIKPARASLADRSMLLSGLDSRFRDKINGKEEQEDAKDEVKHEIKVKSRLEGSCVLSSLTTSSFRSKLSQSQAEAESTESGNVSPSNSPNNKVPSNRDRLPSVRHTLTRREVTGRRKRSNMKLTKLSFLSISARFLLKSFLSSPTLNIQIAPHSSARWKGPAPLTVWFPSRVTQMLLFEKAPFEGQLYEVHRDMEDATSLLLSAFISVKVIRGCWVLYEKPGFQGRTIALEEGSLELTNVWAEPGPDPEVPSDTPMQIGSIRLAVADYSIPHIDLFTDPEGRGRVTAYHDDALETGSFGIPLSTASIQVHSGVWLVFSDPGFQGMLAVLETGGYPFPETWGFPSPFVGSLRPLKMAVVYEKAGFEGPSLEVEADVFSFGEEEGDNADSTELQSVGSLKVHGGLWVGYSEPGFEGQQYILEEGEYPDCAGWGGAEILSIRPIMSDFMSPHIKMFSDRDFGKLGVNINLTVPVINLDETGYGLKTQSMDVLSGVWVVFEEAGFCGESYVVEKGQYGCPEDWGATRPSIASAMPVLLVNIPLFSNDFSGRMYVLDEGTYPDLRAMGCVHTDASILSMQIVGFEFSVPSIILFERSGLKGKRVVLSGGVVNLQMSGGGGRVQSVLVEGGMWVLYEEINFRGAQVLLRPGEVSHWRSFCHWRKIGSLRPLLQKQVHFHLRNRLSGQLLTLTGDLDDIKLLRVQEAEETHGFEQIWFFQSGQLRCKLLEECCLCPSSSVTIAGARVGVTQALDEDIHLWSITPEGFICYSGAPGLVLDIKGEERKLKCCKHILYVS</sequence>
<feature type="compositionally biased region" description="Polar residues" evidence="3">
    <location>
        <begin position="643"/>
        <end position="664"/>
    </location>
</feature>
<feature type="domain" description="Beta/gamma crystallin 'Greek key'" evidence="4">
    <location>
        <begin position="1079"/>
        <end position="1118"/>
    </location>
</feature>
<dbReference type="PANTHER" id="PTHR11818">
    <property type="entry name" value="BETA/GAMMA CRYSTALLIN"/>
    <property type="match status" value="1"/>
</dbReference>
<dbReference type="PROSITE" id="PS50231">
    <property type="entry name" value="RICIN_B_LECTIN"/>
    <property type="match status" value="1"/>
</dbReference>
<dbReference type="Ensembl" id="ENSNMLT00000032651.1">
    <property type="protein sequence ID" value="ENSNMLP00000029277.1"/>
    <property type="gene ID" value="ENSNMLG00000018524.1"/>
</dbReference>